<dbReference type="OrthoDB" id="4251282at2"/>
<gene>
    <name evidence="1" type="ORF">DEJ47_04575</name>
</gene>
<evidence type="ECO:0000313" key="1">
    <source>
        <dbReference type="EMBL" id="QES25821.1"/>
    </source>
</evidence>
<keyword evidence="2" id="KW-1185">Reference proteome</keyword>
<sequence length="120" mass="13035">MARLQILELPTEHHGDDMTTPFILVIDQADENTASTLDGPDTEDASYATAIKRLTGRSLAEQIGARAILVFETTVDIPANDTTAYSATPPAKRELVVNVGDHEVGSLIDEFVRKNHQGYA</sequence>
<reference evidence="1 2" key="1">
    <citation type="submission" date="2018-05" db="EMBL/GenBank/DDBJ databases">
        <title>Streptomyces venezuelae.</title>
        <authorList>
            <person name="Kim W."/>
            <person name="Lee N."/>
            <person name="Cho B.-K."/>
        </authorList>
    </citation>
    <scope>NUCLEOTIDE SEQUENCE [LARGE SCALE GENOMIC DNA]</scope>
    <source>
        <strain evidence="1 2">ATCC 14583</strain>
    </source>
</reference>
<accession>A0A5P2B9E0</accession>
<dbReference type="AlphaFoldDB" id="A0A5P2B9E0"/>
<dbReference type="EMBL" id="CP029193">
    <property type="protein sequence ID" value="QES25821.1"/>
    <property type="molecule type" value="Genomic_DNA"/>
</dbReference>
<protein>
    <submittedName>
        <fullName evidence="1">Uncharacterized protein</fullName>
    </submittedName>
</protein>
<evidence type="ECO:0000313" key="2">
    <source>
        <dbReference type="Proteomes" id="UP000323046"/>
    </source>
</evidence>
<organism evidence="1 2">
    <name type="scientific">Streptomyces venezuelae</name>
    <dbReference type="NCBI Taxonomy" id="54571"/>
    <lineage>
        <taxon>Bacteria</taxon>
        <taxon>Bacillati</taxon>
        <taxon>Actinomycetota</taxon>
        <taxon>Actinomycetes</taxon>
        <taxon>Kitasatosporales</taxon>
        <taxon>Streptomycetaceae</taxon>
        <taxon>Streptomyces</taxon>
    </lineage>
</organism>
<dbReference type="Proteomes" id="UP000323046">
    <property type="component" value="Chromosome"/>
</dbReference>
<dbReference type="RefSeq" id="WP_150165172.1">
    <property type="nucleotide sequence ID" value="NZ_CP029193.1"/>
</dbReference>
<name>A0A5P2B9E0_STRVZ</name>
<proteinExistence type="predicted"/>